<evidence type="ECO:0000313" key="18">
    <source>
        <dbReference type="Proteomes" id="UP000642748"/>
    </source>
</evidence>
<dbReference type="PANTHER" id="PTHR33445">
    <property type="entry name" value="ATP SYNTHASE SUBUNIT B', CHLOROPLASTIC"/>
    <property type="match status" value="1"/>
</dbReference>
<keyword evidence="16" id="KW-0175">Coiled coil</keyword>
<feature type="transmembrane region" description="Helical" evidence="14">
    <location>
        <begin position="15"/>
        <end position="33"/>
    </location>
</feature>
<evidence type="ECO:0000256" key="4">
    <source>
        <dbReference type="ARBA" id="ARBA00022475"/>
    </source>
</evidence>
<evidence type="ECO:0000256" key="14">
    <source>
        <dbReference type="HAMAP-Rule" id="MF_01398"/>
    </source>
</evidence>
<dbReference type="PANTHER" id="PTHR33445:SF1">
    <property type="entry name" value="ATP SYNTHASE SUBUNIT B"/>
    <property type="match status" value="1"/>
</dbReference>
<dbReference type="Proteomes" id="UP000642748">
    <property type="component" value="Unassembled WGS sequence"/>
</dbReference>
<dbReference type="CDD" id="cd06503">
    <property type="entry name" value="ATP-synt_Fo_b"/>
    <property type="match status" value="1"/>
</dbReference>
<reference evidence="17" key="1">
    <citation type="submission" date="2021-01" db="EMBL/GenBank/DDBJ databases">
        <title>Whole genome shotgun sequence of Rugosimonospora africana NBRC 104875.</title>
        <authorList>
            <person name="Komaki H."/>
            <person name="Tamura T."/>
        </authorList>
    </citation>
    <scope>NUCLEOTIDE SEQUENCE</scope>
    <source>
        <strain evidence="17">NBRC 104875</strain>
    </source>
</reference>
<evidence type="ECO:0000256" key="8">
    <source>
        <dbReference type="ARBA" id="ARBA00022989"/>
    </source>
</evidence>
<sequence length="173" mass="19739">MHVLAAETPNPVLPIWQELVLGLIAFGVLYFVLRKYVFPRMEDTFKARVDAIEGGIKRAEERQAEANALFEQYKQQLAEARTEAAKIRDRAHADANQIREDMLVQVREERDRILESGQQQLDQHRATIIRELRAEIGDLAVDLASKIVGEALTDEVRRRGTVDRFLSDLETAS</sequence>
<proteinExistence type="inferred from homology"/>
<evidence type="ECO:0000256" key="7">
    <source>
        <dbReference type="ARBA" id="ARBA00022781"/>
    </source>
</evidence>
<dbReference type="GO" id="GO:0005886">
    <property type="term" value="C:plasma membrane"/>
    <property type="evidence" value="ECO:0007669"/>
    <property type="project" value="UniProtKB-SubCell"/>
</dbReference>
<evidence type="ECO:0000256" key="15">
    <source>
        <dbReference type="RuleBase" id="RU003848"/>
    </source>
</evidence>
<gene>
    <name evidence="14 17" type="primary">atpF</name>
    <name evidence="17" type="ORF">Raf01_16380</name>
</gene>
<dbReference type="GO" id="GO:0046961">
    <property type="term" value="F:proton-transporting ATPase activity, rotational mechanism"/>
    <property type="evidence" value="ECO:0007669"/>
    <property type="project" value="TreeGrafter"/>
</dbReference>
<organism evidence="17 18">
    <name type="scientific">Rugosimonospora africana</name>
    <dbReference type="NCBI Taxonomy" id="556532"/>
    <lineage>
        <taxon>Bacteria</taxon>
        <taxon>Bacillati</taxon>
        <taxon>Actinomycetota</taxon>
        <taxon>Actinomycetes</taxon>
        <taxon>Micromonosporales</taxon>
        <taxon>Micromonosporaceae</taxon>
        <taxon>Rugosimonospora</taxon>
    </lineage>
</organism>
<name>A0A8J3VPJ0_9ACTN</name>
<dbReference type="Gene3D" id="1.20.5.620">
    <property type="entry name" value="F1F0 ATP synthase subunit B, membrane domain"/>
    <property type="match status" value="1"/>
</dbReference>
<evidence type="ECO:0000256" key="11">
    <source>
        <dbReference type="ARBA" id="ARBA00023310"/>
    </source>
</evidence>
<dbReference type="AlphaFoldDB" id="A0A8J3VPJ0"/>
<keyword evidence="3 14" id="KW-0813">Transport</keyword>
<dbReference type="EMBL" id="BONZ01000015">
    <property type="protein sequence ID" value="GIH13466.1"/>
    <property type="molecule type" value="Genomic_DNA"/>
</dbReference>
<comment type="subunit">
    <text evidence="13 14">F-type ATPases have 2 components, F(1) - the catalytic core - and F(0) - the membrane proton channel. F(1) has five subunits: alpha(3), beta(3), gamma(1), delta(1), epsilon(1). F(0) has three main subunits: a(1), b(2) and c(10-14). The alpha and beta chains form an alternating ring which encloses part of the gamma chain. F(1) is attached to F(0) by a central stalk formed by the gamma and epsilon chains, while a peripheral stalk is formed by the delta and b chains.</text>
</comment>
<evidence type="ECO:0000256" key="9">
    <source>
        <dbReference type="ARBA" id="ARBA00023065"/>
    </source>
</evidence>
<keyword evidence="18" id="KW-1185">Reference proteome</keyword>
<comment type="similarity">
    <text evidence="2 14 15">Belongs to the ATPase B chain family.</text>
</comment>
<evidence type="ECO:0000256" key="1">
    <source>
        <dbReference type="ARBA" id="ARBA00004162"/>
    </source>
</evidence>
<keyword evidence="5 14" id="KW-0138">CF(0)</keyword>
<protein>
    <recommendedName>
        <fullName evidence="14">ATP synthase subunit b</fullName>
    </recommendedName>
    <alternativeName>
        <fullName evidence="14">ATP synthase F(0) sector subunit b</fullName>
    </alternativeName>
    <alternativeName>
        <fullName evidence="14">ATPase subunit I</fullName>
    </alternativeName>
    <alternativeName>
        <fullName evidence="14">F-type ATPase subunit b</fullName>
        <shortName evidence="14">F-ATPase subunit b</shortName>
    </alternativeName>
</protein>
<dbReference type="InterPro" id="IPR005864">
    <property type="entry name" value="ATP_synth_F0_bsu_bac"/>
</dbReference>
<dbReference type="Pfam" id="PF00430">
    <property type="entry name" value="ATP-synt_B"/>
    <property type="match status" value="1"/>
</dbReference>
<evidence type="ECO:0000256" key="3">
    <source>
        <dbReference type="ARBA" id="ARBA00022448"/>
    </source>
</evidence>
<keyword evidence="11 14" id="KW-0066">ATP synthesis</keyword>
<comment type="caution">
    <text evidence="17">The sequence shown here is derived from an EMBL/GenBank/DDBJ whole genome shotgun (WGS) entry which is preliminary data.</text>
</comment>
<dbReference type="NCBIfam" id="TIGR01144">
    <property type="entry name" value="ATP_synt_b"/>
    <property type="match status" value="1"/>
</dbReference>
<feature type="coiled-coil region" evidence="16">
    <location>
        <begin position="56"/>
        <end position="90"/>
    </location>
</feature>
<evidence type="ECO:0000313" key="17">
    <source>
        <dbReference type="EMBL" id="GIH13466.1"/>
    </source>
</evidence>
<keyword evidence="9 14" id="KW-0406">Ion transport</keyword>
<evidence type="ECO:0000256" key="12">
    <source>
        <dbReference type="ARBA" id="ARBA00025198"/>
    </source>
</evidence>
<keyword evidence="7 14" id="KW-0375">Hydrogen ion transport</keyword>
<dbReference type="GO" id="GO:0046933">
    <property type="term" value="F:proton-transporting ATP synthase activity, rotational mechanism"/>
    <property type="evidence" value="ECO:0007669"/>
    <property type="project" value="UniProtKB-UniRule"/>
</dbReference>
<comment type="subcellular location">
    <subcellularLocation>
        <location evidence="1 14">Cell membrane</location>
        <topology evidence="1 14">Single-pass membrane protein</topology>
    </subcellularLocation>
</comment>
<dbReference type="InterPro" id="IPR002146">
    <property type="entry name" value="ATP_synth_b/b'su_bac/chlpt"/>
</dbReference>
<comment type="function">
    <text evidence="14">Component of the F(0) channel, it forms part of the peripheral stalk, linking F(1) to F(0).</text>
</comment>
<evidence type="ECO:0000256" key="10">
    <source>
        <dbReference type="ARBA" id="ARBA00023136"/>
    </source>
</evidence>
<accession>A0A8J3VPJ0</accession>
<evidence type="ECO:0000256" key="6">
    <source>
        <dbReference type="ARBA" id="ARBA00022692"/>
    </source>
</evidence>
<keyword evidence="4 14" id="KW-1003">Cell membrane</keyword>
<dbReference type="InterPro" id="IPR050059">
    <property type="entry name" value="ATP_synthase_B_chain"/>
</dbReference>
<evidence type="ECO:0000256" key="16">
    <source>
        <dbReference type="SAM" id="Coils"/>
    </source>
</evidence>
<comment type="function">
    <text evidence="12 14">F(1)F(0) ATP synthase produces ATP from ADP in the presence of a proton or sodium gradient. F-type ATPases consist of two structural domains, F(1) containing the extramembraneous catalytic core and F(0) containing the membrane proton channel, linked together by a central stalk and a peripheral stalk. During catalysis, ATP synthesis in the catalytic domain of F(1) is coupled via a rotary mechanism of the central stalk subunits to proton translocation.</text>
</comment>
<dbReference type="HAMAP" id="MF_01398">
    <property type="entry name" value="ATP_synth_b_bprime"/>
    <property type="match status" value="1"/>
</dbReference>
<dbReference type="SUPFAM" id="SSF81573">
    <property type="entry name" value="F1F0 ATP synthase subunit B, membrane domain"/>
    <property type="match status" value="1"/>
</dbReference>
<dbReference type="RefSeq" id="WP_203917152.1">
    <property type="nucleotide sequence ID" value="NZ_BONZ01000015.1"/>
</dbReference>
<keyword evidence="8 14" id="KW-1133">Transmembrane helix</keyword>
<dbReference type="NCBIfam" id="NF004412">
    <property type="entry name" value="PRK05759.1-3"/>
    <property type="match status" value="1"/>
</dbReference>
<dbReference type="InterPro" id="IPR028987">
    <property type="entry name" value="ATP_synth_B-like_membr_sf"/>
</dbReference>
<keyword evidence="6 14" id="KW-0812">Transmembrane</keyword>
<evidence type="ECO:0000256" key="5">
    <source>
        <dbReference type="ARBA" id="ARBA00022547"/>
    </source>
</evidence>
<evidence type="ECO:0000256" key="13">
    <source>
        <dbReference type="ARBA" id="ARBA00025830"/>
    </source>
</evidence>
<dbReference type="GO" id="GO:0045259">
    <property type="term" value="C:proton-transporting ATP synthase complex"/>
    <property type="evidence" value="ECO:0007669"/>
    <property type="project" value="UniProtKB-KW"/>
</dbReference>
<keyword evidence="10 14" id="KW-0472">Membrane</keyword>
<evidence type="ECO:0000256" key="2">
    <source>
        <dbReference type="ARBA" id="ARBA00005513"/>
    </source>
</evidence>